<evidence type="ECO:0000313" key="6">
    <source>
        <dbReference type="Proteomes" id="UP001221757"/>
    </source>
</evidence>
<dbReference type="InterPro" id="IPR038096">
    <property type="entry name" value="TEA/ATTS_sf"/>
</dbReference>
<dbReference type="Pfam" id="PF01285">
    <property type="entry name" value="TEA"/>
    <property type="match status" value="1"/>
</dbReference>
<feature type="region of interest" description="Disordered" evidence="3">
    <location>
        <begin position="56"/>
        <end position="85"/>
    </location>
</feature>
<dbReference type="Gene3D" id="6.10.20.40">
    <property type="entry name" value="TEA/ATTS domain"/>
    <property type="match status" value="1"/>
</dbReference>
<accession>A0AAD7MCN9</accession>
<comment type="caution">
    <text evidence="5">The sequence shown here is derived from an EMBL/GenBank/DDBJ whole genome shotgun (WGS) entry which is preliminary data.</text>
</comment>
<evidence type="ECO:0000259" key="4">
    <source>
        <dbReference type="PROSITE" id="PS51088"/>
    </source>
</evidence>
<protein>
    <recommendedName>
        <fullName evidence="4">TEA domain-containing protein</fullName>
    </recommendedName>
</protein>
<dbReference type="EMBL" id="JARKIE010000001">
    <property type="protein sequence ID" value="KAJ7710661.1"/>
    <property type="molecule type" value="Genomic_DNA"/>
</dbReference>
<dbReference type="InterPro" id="IPR000818">
    <property type="entry name" value="TEA/ATTS_dom"/>
</dbReference>
<evidence type="ECO:0000256" key="1">
    <source>
        <dbReference type="ARBA" id="ARBA00008421"/>
    </source>
</evidence>
<feature type="DNA-binding region" description="TEA" evidence="2">
    <location>
        <begin position="1"/>
        <end position="43"/>
    </location>
</feature>
<evidence type="ECO:0000256" key="2">
    <source>
        <dbReference type="PROSITE-ProRule" id="PRU00505"/>
    </source>
</evidence>
<dbReference type="GO" id="GO:0003700">
    <property type="term" value="F:DNA-binding transcription factor activity"/>
    <property type="evidence" value="ECO:0007669"/>
    <property type="project" value="InterPro"/>
</dbReference>
<feature type="domain" description="TEA" evidence="4">
    <location>
        <begin position="1"/>
        <end position="43"/>
    </location>
</feature>
<sequence length="251" mass="28101">MLGRFPGRNRFISDYIFEKTGKRRSPKQVGSRLQQLREWSGGQNCMLLHLLSSFRQPASPESSSSGDSPSTSPISPSMDDRGFPGASSAQHAVIYIDIIPEDSPDDMDPNSPTVWWSDAGDVLHASDRPRRMRSIDPTVTFRSQSPVAAQSRFTVYFEDLILHTETASLTPVINPAPHVSGFLYSTTLVPEYWKVISESPDPTRFIIHQEVIKDYTPAVVFSATYRFSYPTRHSPGFHSSLDTLHSSHTRS</sequence>
<comment type="similarity">
    <text evidence="1">Belongs to the TEC1 family.</text>
</comment>
<name>A0AAD7MCN9_MYCRO</name>
<evidence type="ECO:0000313" key="5">
    <source>
        <dbReference type="EMBL" id="KAJ7710661.1"/>
    </source>
</evidence>
<feature type="non-terminal residue" evidence="5">
    <location>
        <position position="1"/>
    </location>
</feature>
<dbReference type="Proteomes" id="UP001221757">
    <property type="component" value="Unassembled WGS sequence"/>
</dbReference>
<dbReference type="AlphaFoldDB" id="A0AAD7MCN9"/>
<evidence type="ECO:0000256" key="3">
    <source>
        <dbReference type="SAM" id="MobiDB-lite"/>
    </source>
</evidence>
<dbReference type="PROSITE" id="PS51088">
    <property type="entry name" value="TEA_2"/>
    <property type="match status" value="1"/>
</dbReference>
<reference evidence="5" key="1">
    <citation type="submission" date="2023-03" db="EMBL/GenBank/DDBJ databases">
        <title>Massive genome expansion in bonnet fungi (Mycena s.s.) driven by repeated elements and novel gene families across ecological guilds.</title>
        <authorList>
            <consortium name="Lawrence Berkeley National Laboratory"/>
            <person name="Harder C.B."/>
            <person name="Miyauchi S."/>
            <person name="Viragh M."/>
            <person name="Kuo A."/>
            <person name="Thoen E."/>
            <person name="Andreopoulos B."/>
            <person name="Lu D."/>
            <person name="Skrede I."/>
            <person name="Drula E."/>
            <person name="Henrissat B."/>
            <person name="Morin E."/>
            <person name="Kohler A."/>
            <person name="Barry K."/>
            <person name="LaButti K."/>
            <person name="Morin E."/>
            <person name="Salamov A."/>
            <person name="Lipzen A."/>
            <person name="Mereny Z."/>
            <person name="Hegedus B."/>
            <person name="Baldrian P."/>
            <person name="Stursova M."/>
            <person name="Weitz H."/>
            <person name="Taylor A."/>
            <person name="Grigoriev I.V."/>
            <person name="Nagy L.G."/>
            <person name="Martin F."/>
            <person name="Kauserud H."/>
        </authorList>
    </citation>
    <scope>NUCLEOTIDE SEQUENCE</scope>
    <source>
        <strain evidence="5">CBHHK067</strain>
    </source>
</reference>
<feature type="compositionally biased region" description="Low complexity" evidence="3">
    <location>
        <begin position="56"/>
        <end position="77"/>
    </location>
</feature>
<organism evidence="5 6">
    <name type="scientific">Mycena rosella</name>
    <name type="common">Pink bonnet</name>
    <name type="synonym">Agaricus rosellus</name>
    <dbReference type="NCBI Taxonomy" id="1033263"/>
    <lineage>
        <taxon>Eukaryota</taxon>
        <taxon>Fungi</taxon>
        <taxon>Dikarya</taxon>
        <taxon>Basidiomycota</taxon>
        <taxon>Agaricomycotina</taxon>
        <taxon>Agaricomycetes</taxon>
        <taxon>Agaricomycetidae</taxon>
        <taxon>Agaricales</taxon>
        <taxon>Marasmiineae</taxon>
        <taxon>Mycenaceae</taxon>
        <taxon>Mycena</taxon>
    </lineage>
</organism>
<gene>
    <name evidence="5" type="ORF">B0H17DRAFT_1027517</name>
</gene>
<proteinExistence type="inferred from homology"/>
<keyword evidence="6" id="KW-1185">Reference proteome</keyword>